<sequence>AIGSLGGQTNTEMFTFSAEEAYRIRGGKLCEKIRDVVLAGNVFETLMNIDAIGNDLTLYGGLGGCGKGGQSPLRVSDGGPHIRIRNVTIGGR</sequence>
<dbReference type="GO" id="GO:0006508">
    <property type="term" value="P:proteolysis"/>
    <property type="evidence" value="ECO:0007669"/>
    <property type="project" value="InterPro"/>
</dbReference>
<accession>A0A0F9EAE4</accession>
<dbReference type="GO" id="GO:0008237">
    <property type="term" value="F:metallopeptidase activity"/>
    <property type="evidence" value="ECO:0007669"/>
    <property type="project" value="InterPro"/>
</dbReference>
<evidence type="ECO:0000313" key="3">
    <source>
        <dbReference type="EMBL" id="KKL71028.1"/>
    </source>
</evidence>
<evidence type="ECO:0000259" key="2">
    <source>
        <dbReference type="Pfam" id="PF19289"/>
    </source>
</evidence>
<name>A0A0F9EAE4_9ZZZZ</name>
<dbReference type="PANTHER" id="PTHR30624">
    <property type="entry name" value="UNCHARACTERIZED PROTEIN TLDD AND PMBA"/>
    <property type="match status" value="1"/>
</dbReference>
<dbReference type="GO" id="GO:0005829">
    <property type="term" value="C:cytosol"/>
    <property type="evidence" value="ECO:0007669"/>
    <property type="project" value="TreeGrafter"/>
</dbReference>
<organism evidence="3">
    <name type="scientific">marine sediment metagenome</name>
    <dbReference type="NCBI Taxonomy" id="412755"/>
    <lineage>
        <taxon>unclassified sequences</taxon>
        <taxon>metagenomes</taxon>
        <taxon>ecological metagenomes</taxon>
    </lineage>
</organism>
<dbReference type="AlphaFoldDB" id="A0A0F9EAE4"/>
<feature type="domain" description="Metalloprotease TldD/E C-terminal" evidence="2">
    <location>
        <begin position="6"/>
        <end position="91"/>
    </location>
</feature>
<feature type="non-terminal residue" evidence="3">
    <location>
        <position position="1"/>
    </location>
</feature>
<dbReference type="PANTHER" id="PTHR30624:SF0">
    <property type="entry name" value="METALLOPROTEASE SLR0863"/>
    <property type="match status" value="1"/>
</dbReference>
<gene>
    <name evidence="3" type="ORF">LCGC14_2099030</name>
</gene>
<reference evidence="3" key="1">
    <citation type="journal article" date="2015" name="Nature">
        <title>Complex archaea that bridge the gap between prokaryotes and eukaryotes.</title>
        <authorList>
            <person name="Spang A."/>
            <person name="Saw J.H."/>
            <person name="Jorgensen S.L."/>
            <person name="Zaremba-Niedzwiedzka K."/>
            <person name="Martijn J."/>
            <person name="Lind A.E."/>
            <person name="van Eijk R."/>
            <person name="Schleper C."/>
            <person name="Guy L."/>
            <person name="Ettema T.J."/>
        </authorList>
    </citation>
    <scope>NUCLEOTIDE SEQUENCE</scope>
</reference>
<dbReference type="SUPFAM" id="SSF111283">
    <property type="entry name" value="Putative modulator of DNA gyrase, PmbA/TldD"/>
    <property type="match status" value="1"/>
</dbReference>
<proteinExistence type="inferred from homology"/>
<dbReference type="InterPro" id="IPR045569">
    <property type="entry name" value="Metalloprtase-TldD/E_C"/>
</dbReference>
<comment type="caution">
    <text evidence="3">The sequence shown here is derived from an EMBL/GenBank/DDBJ whole genome shotgun (WGS) entry which is preliminary data.</text>
</comment>
<comment type="similarity">
    <text evidence="1">Belongs to the peptidase U62 family.</text>
</comment>
<dbReference type="InterPro" id="IPR036059">
    <property type="entry name" value="TldD/PmbA_sf"/>
</dbReference>
<dbReference type="EMBL" id="LAZR01025715">
    <property type="protein sequence ID" value="KKL71028.1"/>
    <property type="molecule type" value="Genomic_DNA"/>
</dbReference>
<dbReference type="InterPro" id="IPR051463">
    <property type="entry name" value="Peptidase_U62_metallo"/>
</dbReference>
<protein>
    <recommendedName>
        <fullName evidence="2">Metalloprotease TldD/E C-terminal domain-containing protein</fullName>
    </recommendedName>
</protein>
<dbReference type="Pfam" id="PF19289">
    <property type="entry name" value="PmbA_TldD_3rd"/>
    <property type="match status" value="1"/>
</dbReference>
<evidence type="ECO:0000256" key="1">
    <source>
        <dbReference type="ARBA" id="ARBA00005836"/>
    </source>
</evidence>